<feature type="chain" id="PRO_5031066806" evidence="1">
    <location>
        <begin position="21"/>
        <end position="117"/>
    </location>
</feature>
<dbReference type="Proteomes" id="UP000570493">
    <property type="component" value="Unassembled WGS sequence"/>
</dbReference>
<organism evidence="2 3">
    <name type="scientific">Pseudoalteromonas arctica</name>
    <dbReference type="NCBI Taxonomy" id="394751"/>
    <lineage>
        <taxon>Bacteria</taxon>
        <taxon>Pseudomonadati</taxon>
        <taxon>Pseudomonadota</taxon>
        <taxon>Gammaproteobacteria</taxon>
        <taxon>Alteromonadales</taxon>
        <taxon>Pseudoalteromonadaceae</taxon>
        <taxon>Pseudoalteromonas</taxon>
    </lineage>
</organism>
<accession>A0A7Y0HCC7</accession>
<dbReference type="AlphaFoldDB" id="A0A7Y0HCC7"/>
<feature type="signal peptide" evidence="1">
    <location>
        <begin position="1"/>
        <end position="20"/>
    </location>
</feature>
<sequence length="117" mass="13170">MKTRVILFLFLTSFATFAEARGWSLTVEPTRIDIERGNGVMIYGAFGNPNECSTSNKVFIEKAHPQYDKIYAMVLAAFASNKKLRIYIHSCKPVTWYAVKETTFNTLTPAGAINIIK</sequence>
<evidence type="ECO:0000256" key="1">
    <source>
        <dbReference type="SAM" id="SignalP"/>
    </source>
</evidence>
<protein>
    <submittedName>
        <fullName evidence="2">Uncharacterized protein</fullName>
    </submittedName>
</protein>
<dbReference type="EMBL" id="JABBMT010000003">
    <property type="protein sequence ID" value="NMM39924.1"/>
    <property type="molecule type" value="Genomic_DNA"/>
</dbReference>
<dbReference type="RefSeq" id="WP_169018933.1">
    <property type="nucleotide sequence ID" value="NZ_JABBMT010000003.1"/>
</dbReference>
<comment type="caution">
    <text evidence="2">The sequence shown here is derived from an EMBL/GenBank/DDBJ whole genome shotgun (WGS) entry which is preliminary data.</text>
</comment>
<keyword evidence="1" id="KW-0732">Signal</keyword>
<evidence type="ECO:0000313" key="3">
    <source>
        <dbReference type="Proteomes" id="UP000570493"/>
    </source>
</evidence>
<gene>
    <name evidence="2" type="ORF">HHO47_03475</name>
</gene>
<keyword evidence="3" id="KW-1185">Reference proteome</keyword>
<proteinExistence type="predicted"/>
<evidence type="ECO:0000313" key="2">
    <source>
        <dbReference type="EMBL" id="NMM39924.1"/>
    </source>
</evidence>
<name>A0A7Y0HCC7_9GAMM</name>
<reference evidence="2" key="1">
    <citation type="submission" date="2020-04" db="EMBL/GenBank/DDBJ databases">
        <title>Genome Sequencing for Pseudoaltermonas arctica.</title>
        <authorList>
            <person name="Elkins N.S."/>
        </authorList>
    </citation>
    <scope>NUCLEOTIDE SEQUENCE [LARGE SCALE GENOMIC DNA]</scope>
    <source>
        <strain evidence="2">NEC-BIFX-2020_0012</strain>
    </source>
</reference>